<evidence type="ECO:0000313" key="2">
    <source>
        <dbReference type="EMBL" id="MFD3226634.1"/>
    </source>
</evidence>
<keyword evidence="1" id="KW-0732">Signal</keyword>
<feature type="signal peptide" evidence="1">
    <location>
        <begin position="1"/>
        <end position="18"/>
    </location>
</feature>
<evidence type="ECO:0000313" key="3">
    <source>
        <dbReference type="Proteomes" id="UP001598201"/>
    </source>
</evidence>
<reference evidence="2 3" key="1">
    <citation type="submission" date="2024-09" db="EMBL/GenBank/DDBJ databases">
        <title>Genomes of Rahnella.</title>
        <authorList>
            <person name="Mnguni F.C."/>
            <person name="Shin G.Y."/>
            <person name="Coutinho T."/>
        </authorList>
    </citation>
    <scope>NUCLEOTIDE SEQUENCE [LARGE SCALE GENOMIC DNA]</scope>
    <source>
        <strain evidence="2 3">20WA0057</strain>
    </source>
</reference>
<sequence length="161" mass="18545">MLKKIILLLSSISFFALANEPTPCSKMQGEYQRVKSSHGIQDDSTITLYLNKISNTNNGYYGLLYSASFQQLLQPLVRENPQCSIIFENVTLRFTTDTKKYNCHYILSDNTDNSKFYCMKKTSDTLTNDIIQIFKSNKNEPFYNDMSDIEGVIKWSNESDN</sequence>
<dbReference type="RefSeq" id="WP_131637305.1">
    <property type="nucleotide sequence ID" value="NZ_CP093330.1"/>
</dbReference>
<feature type="chain" id="PRO_5046126820" evidence="1">
    <location>
        <begin position="19"/>
        <end position="161"/>
    </location>
</feature>
<dbReference type="GeneID" id="95420651"/>
<accession>A0ABW6CHP0</accession>
<gene>
    <name evidence="2" type="ORF">ACFPK4_24130</name>
</gene>
<protein>
    <submittedName>
        <fullName evidence="2">Uncharacterized protein</fullName>
    </submittedName>
</protein>
<comment type="caution">
    <text evidence="2">The sequence shown here is derived from an EMBL/GenBank/DDBJ whole genome shotgun (WGS) entry which is preliminary data.</text>
</comment>
<keyword evidence="3" id="KW-1185">Reference proteome</keyword>
<organism evidence="2 3">
    <name type="scientific">Rahnella sp. (strain Y9602)</name>
    <dbReference type="NCBI Taxonomy" id="2703885"/>
    <lineage>
        <taxon>Bacteria</taxon>
        <taxon>Pseudomonadati</taxon>
        <taxon>Pseudomonadota</taxon>
        <taxon>Gammaproteobacteria</taxon>
        <taxon>Enterobacterales</taxon>
        <taxon>Yersiniaceae</taxon>
        <taxon>Rahnella</taxon>
    </lineage>
</organism>
<dbReference type="Proteomes" id="UP001598201">
    <property type="component" value="Unassembled WGS sequence"/>
</dbReference>
<evidence type="ECO:0000256" key="1">
    <source>
        <dbReference type="SAM" id="SignalP"/>
    </source>
</evidence>
<dbReference type="EMBL" id="JBHUCJ010000098">
    <property type="protein sequence ID" value="MFD3226634.1"/>
    <property type="molecule type" value="Genomic_DNA"/>
</dbReference>
<name>A0ABW6CHP0_RAHSY</name>
<proteinExistence type="predicted"/>